<reference evidence="2 3" key="1">
    <citation type="submission" date="2016-07" db="EMBL/GenBank/DDBJ databases">
        <title>Pervasive Adenine N6-methylation of Active Genes in Fungi.</title>
        <authorList>
            <consortium name="DOE Joint Genome Institute"/>
            <person name="Mondo S.J."/>
            <person name="Dannebaum R.O."/>
            <person name="Kuo R.C."/>
            <person name="Labutti K."/>
            <person name="Haridas S."/>
            <person name="Kuo A."/>
            <person name="Salamov A."/>
            <person name="Ahrendt S.R."/>
            <person name="Lipzen A."/>
            <person name="Sullivan W."/>
            <person name="Andreopoulos W.B."/>
            <person name="Clum A."/>
            <person name="Lindquist E."/>
            <person name="Daum C."/>
            <person name="Ramamoorthy G.K."/>
            <person name="Gryganskyi A."/>
            <person name="Culley D."/>
            <person name="Magnuson J.K."/>
            <person name="James T.Y."/>
            <person name="O'Malley M.A."/>
            <person name="Stajich J.E."/>
            <person name="Spatafora J.W."/>
            <person name="Visel A."/>
            <person name="Grigoriev I.V."/>
        </authorList>
    </citation>
    <scope>NUCLEOTIDE SEQUENCE [LARGE SCALE GENOMIC DNA]</scope>
    <source>
        <strain evidence="2 3">JEL800</strain>
    </source>
</reference>
<dbReference type="Proteomes" id="UP000193642">
    <property type="component" value="Unassembled WGS sequence"/>
</dbReference>
<feature type="binding site" evidence="1">
    <location>
        <position position="121"/>
    </location>
    <ligand>
        <name>Mg(2+)</name>
        <dbReference type="ChEBI" id="CHEBI:18420"/>
    </ligand>
</feature>
<dbReference type="EMBL" id="MCGO01000081">
    <property type="protein sequence ID" value="ORY30715.1"/>
    <property type="molecule type" value="Genomic_DNA"/>
</dbReference>
<name>A0A1Y2B9F1_9FUNG</name>
<evidence type="ECO:0000313" key="2">
    <source>
        <dbReference type="EMBL" id="ORY30715.1"/>
    </source>
</evidence>
<keyword evidence="1" id="KW-0479">Metal-binding</keyword>
<protein>
    <submittedName>
        <fullName evidence="2">RraA-like protein</fullName>
    </submittedName>
</protein>
<dbReference type="Pfam" id="PF03737">
    <property type="entry name" value="RraA-like"/>
    <property type="match status" value="1"/>
</dbReference>
<dbReference type="AlphaFoldDB" id="A0A1Y2B9F1"/>
<dbReference type="Gene3D" id="3.50.30.40">
    <property type="entry name" value="Ribonuclease E inhibitor RraA/RraA-like"/>
    <property type="match status" value="1"/>
</dbReference>
<feature type="binding site" evidence="1">
    <location>
        <position position="120"/>
    </location>
    <ligand>
        <name>substrate</name>
    </ligand>
</feature>
<accession>A0A1Y2B9F1</accession>
<feature type="binding site" evidence="1">
    <location>
        <begin position="98"/>
        <end position="101"/>
    </location>
    <ligand>
        <name>substrate</name>
    </ligand>
</feature>
<dbReference type="InterPro" id="IPR036704">
    <property type="entry name" value="RraA/RraA-like_sf"/>
</dbReference>
<dbReference type="GO" id="GO:0047443">
    <property type="term" value="F:4-hydroxy-4-methyl-2-oxoglutarate aldolase activity"/>
    <property type="evidence" value="ECO:0007669"/>
    <property type="project" value="TreeGrafter"/>
</dbReference>
<dbReference type="SUPFAM" id="SSF89562">
    <property type="entry name" value="RraA-like"/>
    <property type="match status" value="1"/>
</dbReference>
<comment type="cofactor">
    <cofactor evidence="1">
        <name>Mg(2+)</name>
        <dbReference type="ChEBI" id="CHEBI:18420"/>
    </cofactor>
</comment>
<keyword evidence="1" id="KW-0460">Magnesium</keyword>
<dbReference type="InterPro" id="IPR005493">
    <property type="entry name" value="RraA/RraA-like"/>
</dbReference>
<dbReference type="GO" id="GO:0008948">
    <property type="term" value="F:oxaloacetate decarboxylase activity"/>
    <property type="evidence" value="ECO:0007669"/>
    <property type="project" value="TreeGrafter"/>
</dbReference>
<gene>
    <name evidence="2" type="ORF">BCR33DRAFT_724252</name>
</gene>
<evidence type="ECO:0000313" key="3">
    <source>
        <dbReference type="Proteomes" id="UP000193642"/>
    </source>
</evidence>
<organism evidence="2 3">
    <name type="scientific">Rhizoclosmatium globosum</name>
    <dbReference type="NCBI Taxonomy" id="329046"/>
    <lineage>
        <taxon>Eukaryota</taxon>
        <taxon>Fungi</taxon>
        <taxon>Fungi incertae sedis</taxon>
        <taxon>Chytridiomycota</taxon>
        <taxon>Chytridiomycota incertae sedis</taxon>
        <taxon>Chytridiomycetes</taxon>
        <taxon>Chytridiales</taxon>
        <taxon>Chytriomycetaceae</taxon>
        <taxon>Rhizoclosmatium</taxon>
    </lineage>
</organism>
<comment type="caution">
    <text evidence="2">The sequence shown here is derived from an EMBL/GenBank/DDBJ whole genome shotgun (WGS) entry which is preliminary data.</text>
</comment>
<proteinExistence type="predicted"/>
<evidence type="ECO:0000256" key="1">
    <source>
        <dbReference type="PIRSR" id="PIRSR605493-1"/>
    </source>
</evidence>
<dbReference type="PANTHER" id="PTHR33254">
    <property type="entry name" value="4-HYDROXY-4-METHYL-2-OXOGLUTARATE ALDOLASE 3-RELATED"/>
    <property type="match status" value="1"/>
</dbReference>
<dbReference type="OrthoDB" id="1476984at2759"/>
<dbReference type="STRING" id="329046.A0A1Y2B9F1"/>
<dbReference type="PANTHER" id="PTHR33254:SF4">
    <property type="entry name" value="4-HYDROXY-4-METHYL-2-OXOGLUTARATE ALDOLASE 3-RELATED"/>
    <property type="match status" value="1"/>
</dbReference>
<sequence>MADTELEALRGIPTCDLADAMTRLQMGIRFVHNGQLVSPGPASPLQSSTYFLGRAHVAAFAASESPVEASKSNAVDTLTANQVLVLKGVAGAPNAVFGGLLAARAVAVGAVGAVVDGRIRDVNEVRSFESVFGVVSTSHAQSVLGAPTWAKCVQVGGQIVLAEDNQFPITVSENDIVIADIDGCVVVPPSRALEVAQLARKIQAQDALCKIDIEQHGSTLVDAFKKHRS</sequence>
<dbReference type="GO" id="GO:0046872">
    <property type="term" value="F:metal ion binding"/>
    <property type="evidence" value="ECO:0007669"/>
    <property type="project" value="UniProtKB-KW"/>
</dbReference>
<keyword evidence="3" id="KW-1185">Reference proteome</keyword>